<dbReference type="SUPFAM" id="SSF57850">
    <property type="entry name" value="RING/U-box"/>
    <property type="match status" value="1"/>
</dbReference>
<dbReference type="PROSITE" id="PS50016">
    <property type="entry name" value="ZF_PHD_2"/>
    <property type="match status" value="1"/>
</dbReference>
<reference evidence="8 9" key="2">
    <citation type="submission" date="2019-11" db="EMBL/GenBank/DDBJ databases">
        <authorList>
            <person name="Lu H."/>
        </authorList>
    </citation>
    <scope>NUCLEOTIDE SEQUENCE [LARGE SCALE GENOMIC DNA]</scope>
    <source>
        <strain evidence="8 9">FIM1</strain>
    </source>
</reference>
<dbReference type="Pfam" id="PF00628">
    <property type="entry name" value="PHD"/>
    <property type="match status" value="1"/>
</dbReference>
<feature type="domain" description="RING-type" evidence="7">
    <location>
        <begin position="14"/>
        <end position="57"/>
    </location>
</feature>
<keyword evidence="9" id="KW-1185">Reference proteome</keyword>
<evidence type="ECO:0000256" key="3">
    <source>
        <dbReference type="ARBA" id="ARBA00022833"/>
    </source>
</evidence>
<dbReference type="Proteomes" id="UP000422736">
    <property type="component" value="Chromosome 7"/>
</dbReference>
<dbReference type="InterPro" id="IPR019787">
    <property type="entry name" value="Znf_PHD-finger"/>
</dbReference>
<dbReference type="Pfam" id="PF13639">
    <property type="entry name" value="zf-RING_2"/>
    <property type="match status" value="1"/>
</dbReference>
<evidence type="ECO:0000313" key="9">
    <source>
        <dbReference type="Proteomes" id="UP000422736"/>
    </source>
</evidence>
<dbReference type="SMART" id="SM00249">
    <property type="entry name" value="PHD"/>
    <property type="match status" value="2"/>
</dbReference>
<evidence type="ECO:0000256" key="4">
    <source>
        <dbReference type="PROSITE-ProRule" id="PRU00175"/>
    </source>
</evidence>
<feature type="domain" description="PHD-type" evidence="6">
    <location>
        <begin position="135"/>
        <end position="184"/>
    </location>
</feature>
<accession>A0ABX6F304</accession>
<feature type="compositionally biased region" description="Basic and acidic residues" evidence="5">
    <location>
        <begin position="116"/>
        <end position="127"/>
    </location>
</feature>
<sequence length="299" mass="34285">MCGDSDSVCKAEVCGICLESMKEIDIGELLPCKHRYHISCIRQWHLYSNDFHCPTCRKDSKHLHRIYEDIKIDLQYWCNVSLVEQFTKLRLLNEDCENNSSGEGDAASTAAVELDSAEREEIQDEPKSGSPELVLVQCALCGDMDDSVSLYCETCETLFHPSCLTELLCEVGETDWLCTECHGNLSHLRGRGPSSMIVRDSNVRIYEGRMRDKRSILTECIYNRFAQPYTLSYDDKCKIQQFVRSELDSYYQQGSLTKDRYITINKIVSRKLYEMSPSGFDPVRLDYKELAKLSIKAVI</sequence>
<proteinExistence type="predicted"/>
<dbReference type="InterPro" id="IPR019786">
    <property type="entry name" value="Zinc_finger_PHD-type_CS"/>
</dbReference>
<name>A0ABX6F304_KLUMA</name>
<feature type="region of interest" description="Disordered" evidence="5">
    <location>
        <begin position="98"/>
        <end position="128"/>
    </location>
</feature>
<keyword evidence="2 4" id="KW-0863">Zinc-finger</keyword>
<organism evidence="8 9">
    <name type="scientific">Kluyveromyces marxianus</name>
    <name type="common">Yeast</name>
    <name type="synonym">Candida kefyr</name>
    <dbReference type="NCBI Taxonomy" id="4911"/>
    <lineage>
        <taxon>Eukaryota</taxon>
        <taxon>Fungi</taxon>
        <taxon>Dikarya</taxon>
        <taxon>Ascomycota</taxon>
        <taxon>Saccharomycotina</taxon>
        <taxon>Saccharomycetes</taxon>
        <taxon>Saccharomycetales</taxon>
        <taxon>Saccharomycetaceae</taxon>
        <taxon>Kluyveromyces</taxon>
    </lineage>
</organism>
<evidence type="ECO:0000256" key="2">
    <source>
        <dbReference type="ARBA" id="ARBA00022771"/>
    </source>
</evidence>
<evidence type="ECO:0000313" key="8">
    <source>
        <dbReference type="EMBL" id="QGN18190.1"/>
    </source>
</evidence>
<evidence type="ECO:0000256" key="5">
    <source>
        <dbReference type="SAM" id="MobiDB-lite"/>
    </source>
</evidence>
<keyword evidence="1" id="KW-0479">Metal-binding</keyword>
<dbReference type="PROSITE" id="PS01359">
    <property type="entry name" value="ZF_PHD_1"/>
    <property type="match status" value="1"/>
</dbReference>
<evidence type="ECO:0000259" key="6">
    <source>
        <dbReference type="PROSITE" id="PS50016"/>
    </source>
</evidence>
<dbReference type="InterPro" id="IPR001965">
    <property type="entry name" value="Znf_PHD"/>
</dbReference>
<gene>
    <name evidence="8" type="primary">ASR1</name>
    <name evidence="8" type="ORF">FIM1_4514</name>
</gene>
<dbReference type="InterPro" id="IPR013083">
    <property type="entry name" value="Znf_RING/FYVE/PHD"/>
</dbReference>
<dbReference type="InterPro" id="IPR001841">
    <property type="entry name" value="Znf_RING"/>
</dbReference>
<dbReference type="SMART" id="SM00184">
    <property type="entry name" value="RING"/>
    <property type="match status" value="1"/>
</dbReference>
<dbReference type="Gene3D" id="3.30.40.10">
    <property type="entry name" value="Zinc/RING finger domain, C3HC4 (zinc finger)"/>
    <property type="match status" value="2"/>
</dbReference>
<keyword evidence="3" id="KW-0862">Zinc</keyword>
<dbReference type="InterPro" id="IPR011011">
    <property type="entry name" value="Znf_FYVE_PHD"/>
</dbReference>
<evidence type="ECO:0000256" key="1">
    <source>
        <dbReference type="ARBA" id="ARBA00022723"/>
    </source>
</evidence>
<dbReference type="PROSITE" id="PS50089">
    <property type="entry name" value="ZF_RING_2"/>
    <property type="match status" value="1"/>
</dbReference>
<dbReference type="EMBL" id="CP015061">
    <property type="protein sequence ID" value="QGN18190.1"/>
    <property type="molecule type" value="Genomic_DNA"/>
</dbReference>
<evidence type="ECO:0000259" key="7">
    <source>
        <dbReference type="PROSITE" id="PS50089"/>
    </source>
</evidence>
<reference evidence="8 9" key="1">
    <citation type="submission" date="2016-03" db="EMBL/GenBank/DDBJ databases">
        <title>How can Kluyveromyces marxianus grow so fast - potential evolutionary course in Saccharomyces Complex revealed by comparative genomics.</title>
        <authorList>
            <person name="Mo W."/>
            <person name="Lu W."/>
            <person name="Yang X."/>
            <person name="Qi J."/>
            <person name="Lv H."/>
        </authorList>
    </citation>
    <scope>NUCLEOTIDE SEQUENCE [LARGE SCALE GENOMIC DNA]</scope>
    <source>
        <strain evidence="8 9">FIM1</strain>
    </source>
</reference>
<dbReference type="SUPFAM" id="SSF57903">
    <property type="entry name" value="FYVE/PHD zinc finger"/>
    <property type="match status" value="1"/>
</dbReference>
<protein>
    <submittedName>
        <fullName evidence="8">Alcohol-sensitive RING finger protein 1</fullName>
    </submittedName>
</protein>